<dbReference type="Proteomes" id="UP001259832">
    <property type="component" value="Unassembled WGS sequence"/>
</dbReference>
<reference evidence="1" key="1">
    <citation type="submission" date="2023-08" db="EMBL/GenBank/DDBJ databases">
        <title>Reference Genome Resource for the Citrus Pathogen Phytophthora citrophthora.</title>
        <authorList>
            <person name="Moller H."/>
            <person name="Coetzee B."/>
            <person name="Rose L.J."/>
            <person name="Van Niekerk J.M."/>
        </authorList>
    </citation>
    <scope>NUCLEOTIDE SEQUENCE</scope>
    <source>
        <strain evidence="1">STE-U-9442</strain>
    </source>
</reference>
<accession>A0AAD9LCW6</accession>
<comment type="caution">
    <text evidence="1">The sequence shown here is derived from an EMBL/GenBank/DDBJ whole genome shotgun (WGS) entry which is preliminary data.</text>
</comment>
<name>A0AAD9LCW6_9STRA</name>
<evidence type="ECO:0000313" key="1">
    <source>
        <dbReference type="EMBL" id="KAK1931821.1"/>
    </source>
</evidence>
<protein>
    <submittedName>
        <fullName evidence="1">Uncharacterized protein</fullName>
    </submittedName>
</protein>
<dbReference type="EMBL" id="JASMQC010000032">
    <property type="protein sequence ID" value="KAK1931821.1"/>
    <property type="molecule type" value="Genomic_DNA"/>
</dbReference>
<dbReference type="AlphaFoldDB" id="A0AAD9LCW6"/>
<keyword evidence="2" id="KW-1185">Reference proteome</keyword>
<evidence type="ECO:0000313" key="2">
    <source>
        <dbReference type="Proteomes" id="UP001259832"/>
    </source>
</evidence>
<gene>
    <name evidence="1" type="ORF">P3T76_012753</name>
</gene>
<sequence>MYQSKMVSPQKLQLFCEFLENRLHTSSFALLRRMMADFCAGNEHTLQDFMRLGAAVVSVMPVERTGPRHLNAAAGLLAAQRAENVRDEGVTDTPNEQQEDNSCFFLYLYARVATKNILWLREMFREFCQGDDTVVREFVRCAYAAIVVIPVDVRALCMAPLPPPPLAIEAASRFPTTRMDTLLSGTPSSILTVFKRVEAKEPRKEIFKPENLSMPFSRVRHPELYSVLKEFWLKYGRAVWERNFWAPLSRQRTWQLHTNRRCRQLSLVNFFEKNVITPVYKKLGASFFVTMDARSPRNGWFYFDQAVDLFTLAQRYGLATCLEYIESQAFKRFPEAPGQSRTFVLRRNGKSRSMWSSSEQLKPILAEMEAYEAKSDKSSNLPSSTL</sequence>
<organism evidence="1 2">
    <name type="scientific">Phytophthora citrophthora</name>
    <dbReference type="NCBI Taxonomy" id="4793"/>
    <lineage>
        <taxon>Eukaryota</taxon>
        <taxon>Sar</taxon>
        <taxon>Stramenopiles</taxon>
        <taxon>Oomycota</taxon>
        <taxon>Peronosporomycetes</taxon>
        <taxon>Peronosporales</taxon>
        <taxon>Peronosporaceae</taxon>
        <taxon>Phytophthora</taxon>
    </lineage>
</organism>
<proteinExistence type="predicted"/>